<gene>
    <name evidence="1" type="ORF">CVLEPA_LOCUS25679</name>
</gene>
<organism evidence="1 2">
    <name type="scientific">Clavelina lepadiformis</name>
    <name type="common">Light-bulb sea squirt</name>
    <name type="synonym">Ascidia lepadiformis</name>
    <dbReference type="NCBI Taxonomy" id="159417"/>
    <lineage>
        <taxon>Eukaryota</taxon>
        <taxon>Metazoa</taxon>
        <taxon>Chordata</taxon>
        <taxon>Tunicata</taxon>
        <taxon>Ascidiacea</taxon>
        <taxon>Aplousobranchia</taxon>
        <taxon>Clavelinidae</taxon>
        <taxon>Clavelina</taxon>
    </lineage>
</organism>
<dbReference type="Proteomes" id="UP001642483">
    <property type="component" value="Unassembled WGS sequence"/>
</dbReference>
<comment type="caution">
    <text evidence="1">The sequence shown here is derived from an EMBL/GenBank/DDBJ whole genome shotgun (WGS) entry which is preliminary data.</text>
</comment>
<evidence type="ECO:0000313" key="1">
    <source>
        <dbReference type="EMBL" id="CAK8692412.1"/>
    </source>
</evidence>
<keyword evidence="2" id="KW-1185">Reference proteome</keyword>
<name>A0ABP0GLA0_CLALP</name>
<dbReference type="EMBL" id="CAWYQH010000130">
    <property type="protein sequence ID" value="CAK8692412.1"/>
    <property type="molecule type" value="Genomic_DNA"/>
</dbReference>
<proteinExistence type="predicted"/>
<accession>A0ABP0GLA0</accession>
<sequence length="67" mass="7460">MEEYIPSHVPTGSCCHAKISTPTSKRKGERDAPTLGVVSYLLLETYKQRPKQVMSGEPILSLTCTFF</sequence>
<evidence type="ECO:0000313" key="2">
    <source>
        <dbReference type="Proteomes" id="UP001642483"/>
    </source>
</evidence>
<reference evidence="1 2" key="1">
    <citation type="submission" date="2024-02" db="EMBL/GenBank/DDBJ databases">
        <authorList>
            <person name="Daric V."/>
            <person name="Darras S."/>
        </authorList>
    </citation>
    <scope>NUCLEOTIDE SEQUENCE [LARGE SCALE GENOMIC DNA]</scope>
</reference>
<protein>
    <submittedName>
        <fullName evidence="1">Uncharacterized protein</fullName>
    </submittedName>
</protein>